<keyword evidence="4" id="KW-0813">Transport</keyword>
<keyword evidence="6" id="KW-0967">Endosome</keyword>
<evidence type="ECO:0000256" key="10">
    <source>
        <dbReference type="ARBA" id="ARBA00029433"/>
    </source>
</evidence>
<dbReference type="InterPro" id="IPR043544">
    <property type="entry name" value="SNX10/11"/>
</dbReference>
<dbReference type="GO" id="GO:0016050">
    <property type="term" value="P:vesicle organization"/>
    <property type="evidence" value="ECO:0007669"/>
    <property type="project" value="TreeGrafter"/>
</dbReference>
<gene>
    <name evidence="13" type="ORF">AFUS01_LOCUS25223</name>
</gene>
<dbReference type="GO" id="GO:0006886">
    <property type="term" value="P:intracellular protein transport"/>
    <property type="evidence" value="ECO:0007669"/>
    <property type="project" value="InterPro"/>
</dbReference>
<dbReference type="InterPro" id="IPR001683">
    <property type="entry name" value="PX_dom"/>
</dbReference>
<dbReference type="GO" id="GO:0005768">
    <property type="term" value="C:endosome"/>
    <property type="evidence" value="ECO:0007669"/>
    <property type="project" value="UniProtKB-SubCell"/>
</dbReference>
<keyword evidence="9" id="KW-0472">Membrane</keyword>
<evidence type="ECO:0000313" key="14">
    <source>
        <dbReference type="Proteomes" id="UP000708208"/>
    </source>
</evidence>
<dbReference type="SMART" id="SM00312">
    <property type="entry name" value="PX"/>
    <property type="match status" value="1"/>
</dbReference>
<keyword evidence="14" id="KW-1185">Reference proteome</keyword>
<evidence type="ECO:0000256" key="8">
    <source>
        <dbReference type="ARBA" id="ARBA00023121"/>
    </source>
</evidence>
<accession>A0A8J2L2W1</accession>
<dbReference type="EMBL" id="CAJVCH010322619">
    <property type="protein sequence ID" value="CAG7786663.1"/>
    <property type="molecule type" value="Genomic_DNA"/>
</dbReference>
<dbReference type="GO" id="GO:1901981">
    <property type="term" value="F:phosphatidylinositol phosphate binding"/>
    <property type="evidence" value="ECO:0007669"/>
    <property type="project" value="TreeGrafter"/>
</dbReference>
<evidence type="ECO:0000256" key="1">
    <source>
        <dbReference type="ARBA" id="ARBA00004177"/>
    </source>
</evidence>
<feature type="region of interest" description="Disordered" evidence="11">
    <location>
        <begin position="186"/>
        <end position="235"/>
    </location>
</feature>
<evidence type="ECO:0000256" key="5">
    <source>
        <dbReference type="ARBA" id="ARBA00022490"/>
    </source>
</evidence>
<evidence type="ECO:0000256" key="4">
    <source>
        <dbReference type="ARBA" id="ARBA00022448"/>
    </source>
</evidence>
<comment type="subcellular location">
    <subcellularLocation>
        <location evidence="2">Cytoplasm</location>
    </subcellularLocation>
    <subcellularLocation>
        <location evidence="10">Endomembrane system</location>
        <topology evidence="10">Peripheral membrane protein</topology>
        <orientation evidence="10">Cytoplasmic side</orientation>
    </subcellularLocation>
    <subcellularLocation>
        <location evidence="1">Endosome</location>
    </subcellularLocation>
</comment>
<evidence type="ECO:0000313" key="13">
    <source>
        <dbReference type="EMBL" id="CAG7786663.1"/>
    </source>
</evidence>
<dbReference type="AlphaFoldDB" id="A0A8J2L2W1"/>
<keyword evidence="5" id="KW-0963">Cytoplasm</keyword>
<evidence type="ECO:0000256" key="2">
    <source>
        <dbReference type="ARBA" id="ARBA00004496"/>
    </source>
</evidence>
<evidence type="ECO:0000256" key="11">
    <source>
        <dbReference type="SAM" id="MobiDB-lite"/>
    </source>
</evidence>
<evidence type="ECO:0000256" key="6">
    <source>
        <dbReference type="ARBA" id="ARBA00022753"/>
    </source>
</evidence>
<comment type="caution">
    <text evidence="13">The sequence shown here is derived from an EMBL/GenBank/DDBJ whole genome shotgun (WGS) entry which is preliminary data.</text>
</comment>
<sequence>MTGTRAPAMEHVEPPGLLDPEMALEVIDAKMKRCIKVEVVEPVTITTRESFVRSTSFTSYHILIETDHWAFSFPYSDVRRRYSEFCWLRSKLQAHHPNKILPPLPPKRYFHMTKFDPKVIEERRYGLGKFIQRVMRSSELLSDAALHLFLQSSLSVEEIEEKLTEGVSKSTQRKSTRLTPYLLRSLSSGSSGSAGSIESDSVGERSDGEASENETTETVPQPKAKVSNKTSAKERQLNTNELVCLTITHEDTDEVVEVANSPLEPPILSSLIFNSATESSRLLQVPQPTTVQ</sequence>
<keyword evidence="8" id="KW-0446">Lipid-binding</keyword>
<evidence type="ECO:0000259" key="12">
    <source>
        <dbReference type="PROSITE" id="PS50195"/>
    </source>
</evidence>
<dbReference type="Proteomes" id="UP000708208">
    <property type="component" value="Unassembled WGS sequence"/>
</dbReference>
<protein>
    <recommendedName>
        <fullName evidence="12">PX domain-containing protein</fullName>
    </recommendedName>
</protein>
<feature type="compositionally biased region" description="Low complexity" evidence="11">
    <location>
        <begin position="186"/>
        <end position="200"/>
    </location>
</feature>
<keyword evidence="7" id="KW-0653">Protein transport</keyword>
<comment type="similarity">
    <text evidence="3">Belongs to the sorting nexin family.</text>
</comment>
<reference evidence="13" key="1">
    <citation type="submission" date="2021-06" db="EMBL/GenBank/DDBJ databases">
        <authorList>
            <person name="Hodson N. C."/>
            <person name="Mongue J. A."/>
            <person name="Jaron S. K."/>
        </authorList>
    </citation>
    <scope>NUCLEOTIDE SEQUENCE</scope>
</reference>
<feature type="domain" description="PX" evidence="12">
    <location>
        <begin position="38"/>
        <end position="157"/>
    </location>
</feature>
<dbReference type="PANTHER" id="PTHR46209:SF3">
    <property type="entry name" value="PX DOMAIN-CONTAINING PROTEIN"/>
    <property type="match status" value="1"/>
</dbReference>
<dbReference type="OrthoDB" id="5227681at2759"/>
<dbReference type="PROSITE" id="PS50195">
    <property type="entry name" value="PX"/>
    <property type="match status" value="1"/>
</dbReference>
<evidence type="ECO:0000256" key="9">
    <source>
        <dbReference type="ARBA" id="ARBA00023136"/>
    </source>
</evidence>
<proteinExistence type="inferred from homology"/>
<dbReference type="PANTHER" id="PTHR46209">
    <property type="entry name" value="PX DOMAIN-CONTAINING PROTEIN"/>
    <property type="match status" value="1"/>
</dbReference>
<organism evidence="13 14">
    <name type="scientific">Allacma fusca</name>
    <dbReference type="NCBI Taxonomy" id="39272"/>
    <lineage>
        <taxon>Eukaryota</taxon>
        <taxon>Metazoa</taxon>
        <taxon>Ecdysozoa</taxon>
        <taxon>Arthropoda</taxon>
        <taxon>Hexapoda</taxon>
        <taxon>Collembola</taxon>
        <taxon>Symphypleona</taxon>
        <taxon>Sminthuridae</taxon>
        <taxon>Allacma</taxon>
    </lineage>
</organism>
<evidence type="ECO:0000256" key="3">
    <source>
        <dbReference type="ARBA" id="ARBA00010883"/>
    </source>
</evidence>
<name>A0A8J2L2W1_9HEXA</name>
<dbReference type="Pfam" id="PF00787">
    <property type="entry name" value="PX"/>
    <property type="match status" value="1"/>
</dbReference>
<evidence type="ECO:0000256" key="7">
    <source>
        <dbReference type="ARBA" id="ARBA00022927"/>
    </source>
</evidence>